<reference evidence="15" key="1">
    <citation type="submission" date="2015-08" db="EMBL/GenBank/DDBJ databases">
        <title>Fjat-14210 dsm16467.</title>
        <authorList>
            <person name="Liu B."/>
            <person name="Wang J."/>
            <person name="Zhu Y."/>
            <person name="Liu G."/>
            <person name="Chen Q."/>
            <person name="Chen Z."/>
            <person name="Lan J."/>
            <person name="Che J."/>
            <person name="Ge C."/>
            <person name="Shi H."/>
            <person name="Pan Z."/>
            <person name="Liu X."/>
        </authorList>
    </citation>
    <scope>NUCLEOTIDE SEQUENCE [LARGE SCALE GENOMIC DNA]</scope>
    <source>
        <strain evidence="15">DSM 16467</strain>
    </source>
</reference>
<evidence type="ECO:0008006" key="16">
    <source>
        <dbReference type="Google" id="ProtNLM"/>
    </source>
</evidence>
<dbReference type="PATRIC" id="fig|284581.3.peg.2194"/>
<feature type="domain" description="C5a peptidase/Subtilisin-like protease SBT2-like Fn3-like" evidence="13">
    <location>
        <begin position="661"/>
        <end position="796"/>
    </location>
</feature>
<evidence type="ECO:0000256" key="7">
    <source>
        <dbReference type="ARBA" id="ARBA00022825"/>
    </source>
</evidence>
<dbReference type="InterPro" id="IPR046450">
    <property type="entry name" value="PA_dom_sf"/>
</dbReference>
<feature type="active site" description="Charge relay system" evidence="8 9">
    <location>
        <position position="174"/>
    </location>
</feature>
<dbReference type="Proteomes" id="UP000037558">
    <property type="component" value="Unassembled WGS sequence"/>
</dbReference>
<evidence type="ECO:0000256" key="2">
    <source>
        <dbReference type="ARBA" id="ARBA00022525"/>
    </source>
</evidence>
<dbReference type="EMBL" id="LILC01000013">
    <property type="protein sequence ID" value="KOO46669.1"/>
    <property type="molecule type" value="Genomic_DNA"/>
</dbReference>
<dbReference type="Pfam" id="PF02225">
    <property type="entry name" value="PA"/>
    <property type="match status" value="1"/>
</dbReference>
<evidence type="ECO:0000313" key="15">
    <source>
        <dbReference type="Proteomes" id="UP000037558"/>
    </source>
</evidence>
<dbReference type="InterPro" id="IPR015500">
    <property type="entry name" value="Peptidase_S8_subtilisin-rel"/>
</dbReference>
<evidence type="ECO:0000313" key="14">
    <source>
        <dbReference type="EMBL" id="KOO46669.1"/>
    </source>
</evidence>
<dbReference type="InterPro" id="IPR000209">
    <property type="entry name" value="Peptidase_S8/S53_dom"/>
</dbReference>
<evidence type="ECO:0000256" key="5">
    <source>
        <dbReference type="ARBA" id="ARBA00022737"/>
    </source>
</evidence>
<dbReference type="Gene3D" id="3.40.50.200">
    <property type="entry name" value="Peptidase S8/S53 domain"/>
    <property type="match status" value="1"/>
</dbReference>
<evidence type="ECO:0000259" key="13">
    <source>
        <dbReference type="Pfam" id="PF06280"/>
    </source>
</evidence>
<organism evidence="14 15">
    <name type="scientific">Priestia koreensis</name>
    <dbReference type="NCBI Taxonomy" id="284581"/>
    <lineage>
        <taxon>Bacteria</taxon>
        <taxon>Bacillati</taxon>
        <taxon>Bacillota</taxon>
        <taxon>Bacilli</taxon>
        <taxon>Bacillales</taxon>
        <taxon>Bacillaceae</taxon>
        <taxon>Priestia</taxon>
    </lineage>
</organism>
<evidence type="ECO:0000256" key="4">
    <source>
        <dbReference type="ARBA" id="ARBA00022729"/>
    </source>
</evidence>
<name>A0A0M0L6K2_9BACI</name>
<comment type="caution">
    <text evidence="14">The sequence shown here is derived from an EMBL/GenBank/DDBJ whole genome shotgun (WGS) entry which is preliminary data.</text>
</comment>
<keyword evidence="3 9" id="KW-0645">Protease</keyword>
<keyword evidence="7 9" id="KW-0720">Serine protease</keyword>
<dbReference type="Gene3D" id="2.60.40.1710">
    <property type="entry name" value="Subtilisin-like superfamily"/>
    <property type="match status" value="1"/>
</dbReference>
<evidence type="ECO:0000256" key="6">
    <source>
        <dbReference type="ARBA" id="ARBA00022801"/>
    </source>
</evidence>
<dbReference type="PROSITE" id="PS00137">
    <property type="entry name" value="SUBTILASE_HIS"/>
    <property type="match status" value="1"/>
</dbReference>
<gene>
    <name evidence="14" type="ORF">AMD01_10500</name>
</gene>
<evidence type="ECO:0000259" key="12">
    <source>
        <dbReference type="Pfam" id="PF02225"/>
    </source>
</evidence>
<keyword evidence="4" id="KW-0732">Signal</keyword>
<dbReference type="PANTHER" id="PTHR43399:SF4">
    <property type="entry name" value="CELL WALL-ASSOCIATED PROTEASE"/>
    <property type="match status" value="1"/>
</dbReference>
<dbReference type="InterPro" id="IPR051048">
    <property type="entry name" value="Peptidase_S8/S53_subtilisin"/>
</dbReference>
<keyword evidence="6 9" id="KW-0378">Hydrolase</keyword>
<sequence length="1227" mass="132229">MSTAAHAAPAADHQAKAHSLKLDANGKTIVKGKAYGQNDKVRVIVELSSAPAITYAKAEGKKYSDLSKTTQKSLQQKVSAQQKSIKANIKKNGVNVQYLGSFDTIFNGFSGNVKFGDIKKIEGLAGVAKVHVVNEYKRPTEKPDMITSKELVQAQQTWGDYGYKGEGMVVGVIDTGIDPSHHDMTLTTTKGEKLTKSVIDADIKKDQLKGKFYTDKVPYGYNYADNNDNILDEGPDASMHGMHVSGTVGANGDEKAGGIKGVAPEAQLLALKVFSNDPGNPSTYGDIYVKAIDDAIKLGADVLNMSLGSTASFVAEDDPEQQAITNAVNNGVFMSISAGNSAYFGHGYQTPYAANPDTGVVGAPGLTPSSLQVASLENSHIQLDSLTVNAEGEEPFKIGWQKQSAPNPLDVFHQEEKEVVYVGDGQPDKYEGKDVKGKIVFVTRDGSYFYSNIQKQAEAAGAAGVIVRGTVAHGDYVNMALDNPKLPMASVSIKDGNALKALFEKGKTVKVSFNGSMITIPNNTASQMSDFTSWGVTPNLDFKPEITAPGGKIYSTFNDNKYGVMSGTSMAAPHVAGGAALVLERVDKEFKPKHNADRVLLAKNLLMNTSAPVVDKSATNAAQKWTNFYSPRREGAGLMQLHAAVSTPVVVTEKTSGVGKVALKEITKDKVSFTLVAKNLSKRDVEYDVASSLQTDLVLKGKDGINHNEMEAQPLQGATVKVNNAATSKVKLKAGQSQTVNVTVDLTGAKVADPADLTKSLPADQVFPNGYFVDGFVRFVSTAGTDGDPTLTVPFVGFKGDWNKAPILDASIYDDNYFYGMEALIDKDENVLGASLAKEDEYLKDKIAFSPNGDESQDEVIPQLTLLRNAKKLEFSITDKSGKVLRMLRSETDIRKNYYDGGSGDPAYVFKQAMWDGKLNNVVAKDGEYVYQVKAYLDYENKAPQVFKFPVKIDTKMPTVSASYNDGELSFKAADAGVGVNAIDILVDGKSVLKTPLSGNATSYKFETKPEVGQTVEVLALDYAGNAASREVSLVKDTGKPSVFITAPGALDVVDKSQAIFSGYIQDESKIQSFTLNGQQVELKWNAEKKQFDFSHAMTFKDGVQVVKVAAEDLSGNVSKFERSIVVDATAPKLELQGKVPTSVGKNVKSAKLSVKLSDNYDEIRFRVNGSETYAHEFKEPYAMRPFAHTETINVPLTPGKNTFLLEVEDLAGHVTKKTVSITRASK</sequence>
<comment type="similarity">
    <text evidence="1 9 10">Belongs to the peptidase S8 family.</text>
</comment>
<keyword evidence="5" id="KW-0677">Repeat</keyword>
<keyword evidence="15" id="KW-1185">Reference proteome</keyword>
<evidence type="ECO:0000256" key="10">
    <source>
        <dbReference type="RuleBase" id="RU003355"/>
    </source>
</evidence>
<dbReference type="Gene3D" id="3.50.30.30">
    <property type="match status" value="1"/>
</dbReference>
<dbReference type="GO" id="GO:0004252">
    <property type="term" value="F:serine-type endopeptidase activity"/>
    <property type="evidence" value="ECO:0007669"/>
    <property type="project" value="UniProtKB-UniRule"/>
</dbReference>
<dbReference type="SUPFAM" id="SSF52743">
    <property type="entry name" value="Subtilisin-like"/>
    <property type="match status" value="1"/>
</dbReference>
<dbReference type="InterPro" id="IPR003137">
    <property type="entry name" value="PA_domain"/>
</dbReference>
<dbReference type="GO" id="GO:0016020">
    <property type="term" value="C:membrane"/>
    <property type="evidence" value="ECO:0007669"/>
    <property type="project" value="InterPro"/>
</dbReference>
<dbReference type="InterPro" id="IPR036852">
    <property type="entry name" value="Peptidase_S8/S53_dom_sf"/>
</dbReference>
<evidence type="ECO:0000256" key="1">
    <source>
        <dbReference type="ARBA" id="ARBA00011073"/>
    </source>
</evidence>
<keyword evidence="2" id="KW-0964">Secreted</keyword>
<dbReference type="InterPro" id="IPR022398">
    <property type="entry name" value="Peptidase_S8_His-AS"/>
</dbReference>
<feature type="domain" description="Peptidase S8/S53" evidence="11">
    <location>
        <begin position="165"/>
        <end position="619"/>
    </location>
</feature>
<dbReference type="PROSITE" id="PS00138">
    <property type="entry name" value="SUBTILASE_SER"/>
    <property type="match status" value="1"/>
</dbReference>
<evidence type="ECO:0000259" key="11">
    <source>
        <dbReference type="Pfam" id="PF00082"/>
    </source>
</evidence>
<feature type="active site" description="Charge relay system" evidence="8 9">
    <location>
        <position position="240"/>
    </location>
</feature>
<evidence type="ECO:0000256" key="9">
    <source>
        <dbReference type="PROSITE-ProRule" id="PRU01240"/>
    </source>
</evidence>
<feature type="active site" description="Charge relay system" evidence="8 9">
    <location>
        <position position="569"/>
    </location>
</feature>
<dbReference type="AlphaFoldDB" id="A0A0M0L6K2"/>
<dbReference type="InterPro" id="IPR023827">
    <property type="entry name" value="Peptidase_S8_Asp-AS"/>
</dbReference>
<proteinExistence type="inferred from homology"/>
<dbReference type="Pfam" id="PF00082">
    <property type="entry name" value="Peptidase_S8"/>
    <property type="match status" value="1"/>
</dbReference>
<feature type="domain" description="PA" evidence="12">
    <location>
        <begin position="418"/>
        <end position="499"/>
    </location>
</feature>
<dbReference type="PANTHER" id="PTHR43399">
    <property type="entry name" value="SUBTILISIN-RELATED"/>
    <property type="match status" value="1"/>
</dbReference>
<dbReference type="InterPro" id="IPR013783">
    <property type="entry name" value="Ig-like_fold"/>
</dbReference>
<dbReference type="SUPFAM" id="SSF52025">
    <property type="entry name" value="PA domain"/>
    <property type="match status" value="1"/>
</dbReference>
<accession>A0A0M0L6K2</accession>
<evidence type="ECO:0000256" key="3">
    <source>
        <dbReference type="ARBA" id="ARBA00022670"/>
    </source>
</evidence>
<dbReference type="CDD" id="cd07475">
    <property type="entry name" value="Peptidases_S8_C5a_Peptidase"/>
    <property type="match status" value="1"/>
</dbReference>
<dbReference type="GO" id="GO:0006508">
    <property type="term" value="P:proteolysis"/>
    <property type="evidence" value="ECO:0007669"/>
    <property type="project" value="UniProtKB-KW"/>
</dbReference>
<dbReference type="InterPro" id="IPR034216">
    <property type="entry name" value="C5a_Peptidase"/>
</dbReference>
<dbReference type="PROSITE" id="PS51892">
    <property type="entry name" value="SUBTILASE"/>
    <property type="match status" value="1"/>
</dbReference>
<dbReference type="Pfam" id="PF06280">
    <property type="entry name" value="fn3_5"/>
    <property type="match status" value="1"/>
</dbReference>
<dbReference type="PRINTS" id="PR00723">
    <property type="entry name" value="SUBTILISIN"/>
</dbReference>
<dbReference type="InterPro" id="IPR010435">
    <property type="entry name" value="C5a/SBT2-like_Fn3"/>
</dbReference>
<dbReference type="Gene3D" id="2.60.40.10">
    <property type="entry name" value="Immunoglobulins"/>
    <property type="match status" value="1"/>
</dbReference>
<protein>
    <recommendedName>
        <fullName evidence="16">Lactocepin</fullName>
    </recommendedName>
</protein>
<evidence type="ECO:0000256" key="8">
    <source>
        <dbReference type="PIRSR" id="PIRSR615500-1"/>
    </source>
</evidence>
<dbReference type="PROSITE" id="PS00136">
    <property type="entry name" value="SUBTILASE_ASP"/>
    <property type="match status" value="1"/>
</dbReference>
<dbReference type="InterPro" id="IPR023828">
    <property type="entry name" value="Peptidase_S8_Ser-AS"/>
</dbReference>
<dbReference type="STRING" id="284581.AMD01_10500"/>